<keyword evidence="1" id="KW-0732">Signal</keyword>
<dbReference type="InterPro" id="IPR011250">
    <property type="entry name" value="OMP/PagP_B-barrel"/>
</dbReference>
<evidence type="ECO:0000313" key="3">
    <source>
        <dbReference type="Proteomes" id="UP001595906"/>
    </source>
</evidence>
<evidence type="ECO:0000256" key="1">
    <source>
        <dbReference type="SAM" id="SignalP"/>
    </source>
</evidence>
<feature type="signal peptide" evidence="1">
    <location>
        <begin position="1"/>
        <end position="24"/>
    </location>
</feature>
<gene>
    <name evidence="2" type="ORF">ACFOW1_04815</name>
</gene>
<organism evidence="2 3">
    <name type="scientific">Parasediminibacterium paludis</name>
    <dbReference type="NCBI Taxonomy" id="908966"/>
    <lineage>
        <taxon>Bacteria</taxon>
        <taxon>Pseudomonadati</taxon>
        <taxon>Bacteroidota</taxon>
        <taxon>Chitinophagia</taxon>
        <taxon>Chitinophagales</taxon>
        <taxon>Chitinophagaceae</taxon>
        <taxon>Parasediminibacterium</taxon>
    </lineage>
</organism>
<reference evidence="3" key="1">
    <citation type="journal article" date="2019" name="Int. J. Syst. Evol. Microbiol.">
        <title>The Global Catalogue of Microorganisms (GCM) 10K type strain sequencing project: providing services to taxonomists for standard genome sequencing and annotation.</title>
        <authorList>
            <consortium name="The Broad Institute Genomics Platform"/>
            <consortium name="The Broad Institute Genome Sequencing Center for Infectious Disease"/>
            <person name="Wu L."/>
            <person name="Ma J."/>
        </authorList>
    </citation>
    <scope>NUCLEOTIDE SEQUENCE [LARGE SCALE GENOMIC DNA]</scope>
    <source>
        <strain evidence="3">CECT 8010</strain>
    </source>
</reference>
<dbReference type="Proteomes" id="UP001595906">
    <property type="component" value="Unassembled WGS sequence"/>
</dbReference>
<dbReference type="SUPFAM" id="SSF56925">
    <property type="entry name" value="OMPA-like"/>
    <property type="match status" value="1"/>
</dbReference>
<proteinExistence type="predicted"/>
<keyword evidence="3" id="KW-1185">Reference proteome</keyword>
<evidence type="ECO:0008006" key="4">
    <source>
        <dbReference type="Google" id="ProtNLM"/>
    </source>
</evidence>
<evidence type="ECO:0000313" key="2">
    <source>
        <dbReference type="EMBL" id="MFC4231199.1"/>
    </source>
</evidence>
<protein>
    <recommendedName>
        <fullName evidence="4">Outer membrane protein beta-barrel domain-containing protein</fullName>
    </recommendedName>
</protein>
<dbReference type="RefSeq" id="WP_379012586.1">
    <property type="nucleotide sequence ID" value="NZ_JBHSDC010000003.1"/>
</dbReference>
<sequence length="271" mass="29586">MASKKYTLLVAVLVMLQIAGNAQTKTDWGWDWKDSSKVPTKSIPQYNEFLNNQFPFPPKPRNAWELGLSLGTAFVIGDRPLFTKNSAGHGYNGGPSIGLSLRKALGHVVSLRGSAVYSSISIPSYSKGTTFITSGSNNSLALSLDALFSLNTISYYRANPKTNWYVLAGASLVGTQVKARQPDGKLLLVNFPNDKVVFTSNDLNYIHMVDLGAGVAFKLSPKWNLGLEQKFSIPTFGNDNLDGYKKAGANRGDFFSYSSIRINMNLGVKNK</sequence>
<name>A0ABV8PUD1_9BACT</name>
<dbReference type="EMBL" id="JBHSDC010000003">
    <property type="protein sequence ID" value="MFC4231199.1"/>
    <property type="molecule type" value="Genomic_DNA"/>
</dbReference>
<feature type="chain" id="PRO_5045495589" description="Outer membrane protein beta-barrel domain-containing protein" evidence="1">
    <location>
        <begin position="25"/>
        <end position="271"/>
    </location>
</feature>
<accession>A0ABV8PUD1</accession>
<comment type="caution">
    <text evidence="2">The sequence shown here is derived from an EMBL/GenBank/DDBJ whole genome shotgun (WGS) entry which is preliminary data.</text>
</comment>